<dbReference type="GO" id="GO:0019693">
    <property type="term" value="P:ribose phosphate metabolic process"/>
    <property type="evidence" value="ECO:0007669"/>
    <property type="project" value="TreeGrafter"/>
</dbReference>
<evidence type="ECO:0000259" key="5">
    <source>
        <dbReference type="PROSITE" id="PS51462"/>
    </source>
</evidence>
<dbReference type="CDD" id="cd03424">
    <property type="entry name" value="NUDIX_ADPRase_Nudt5_UGPPase_Nudt14"/>
    <property type="match status" value="1"/>
</dbReference>
<accession>A0A3E0GU73</accession>
<feature type="domain" description="Nudix hydrolase" evidence="5">
    <location>
        <begin position="43"/>
        <end position="174"/>
    </location>
</feature>
<evidence type="ECO:0000256" key="3">
    <source>
        <dbReference type="ARBA" id="ARBA00022801"/>
    </source>
</evidence>
<dbReference type="GO" id="GO:0005829">
    <property type="term" value="C:cytosol"/>
    <property type="evidence" value="ECO:0007669"/>
    <property type="project" value="TreeGrafter"/>
</dbReference>
<name>A0A3E0GU73_9PSEU</name>
<reference evidence="6 7" key="1">
    <citation type="submission" date="2018-08" db="EMBL/GenBank/DDBJ databases">
        <title>Genomic Encyclopedia of Archaeal and Bacterial Type Strains, Phase II (KMG-II): from individual species to whole genera.</title>
        <authorList>
            <person name="Goeker M."/>
        </authorList>
    </citation>
    <scope>NUCLEOTIDE SEQUENCE [LARGE SCALE GENOMIC DNA]</scope>
    <source>
        <strain evidence="6 7">DSM 45791</strain>
    </source>
</reference>
<evidence type="ECO:0000256" key="1">
    <source>
        <dbReference type="ARBA" id="ARBA00001946"/>
    </source>
</evidence>
<dbReference type="PROSITE" id="PS51462">
    <property type="entry name" value="NUDIX"/>
    <property type="match status" value="1"/>
</dbReference>
<dbReference type="EMBL" id="QUNO01000035">
    <property type="protein sequence ID" value="REH25981.1"/>
    <property type="molecule type" value="Genomic_DNA"/>
</dbReference>
<keyword evidence="7" id="KW-1185">Reference proteome</keyword>
<protein>
    <submittedName>
        <fullName evidence="6">ADP-ribose pyrophosphatase YjhB (NUDIX family)</fullName>
    </submittedName>
</protein>
<comment type="caution">
    <text evidence="6">The sequence shown here is derived from an EMBL/GenBank/DDBJ whole genome shotgun (WGS) entry which is preliminary data.</text>
</comment>
<evidence type="ECO:0000256" key="4">
    <source>
        <dbReference type="RuleBase" id="RU003476"/>
    </source>
</evidence>
<organism evidence="6 7">
    <name type="scientific">Kutzneria buriramensis</name>
    <dbReference type="NCBI Taxonomy" id="1045776"/>
    <lineage>
        <taxon>Bacteria</taxon>
        <taxon>Bacillati</taxon>
        <taxon>Actinomycetota</taxon>
        <taxon>Actinomycetes</taxon>
        <taxon>Pseudonocardiales</taxon>
        <taxon>Pseudonocardiaceae</taxon>
        <taxon>Kutzneria</taxon>
    </lineage>
</organism>
<sequence length="177" mass="19529">MADSSRWTTHGTRRVYASPWVNVDLDDVEVPGGQRFEHHVLRFPRASVGAVVVDADRVLLLWRHRFATDLWGWEIPAGWSDDGEDPADAARREVLEETGYRVSTVEPLTTYAPMAGISSHLYRVFVATGATLVGEPEAAEADRVEWVPLAEVPKLMTAGQVPDGPSVTALAFYLATR</sequence>
<dbReference type="Pfam" id="PF00293">
    <property type="entry name" value="NUDIX"/>
    <property type="match status" value="1"/>
</dbReference>
<gene>
    <name evidence="6" type="ORF">BCF44_13520</name>
</gene>
<dbReference type="InterPro" id="IPR000086">
    <property type="entry name" value="NUDIX_hydrolase_dom"/>
</dbReference>
<dbReference type="InterPro" id="IPR015797">
    <property type="entry name" value="NUDIX_hydrolase-like_dom_sf"/>
</dbReference>
<dbReference type="InterPro" id="IPR020084">
    <property type="entry name" value="NUDIX_hydrolase_CS"/>
</dbReference>
<keyword evidence="3 4" id="KW-0378">Hydrolase</keyword>
<dbReference type="SUPFAM" id="SSF55811">
    <property type="entry name" value="Nudix"/>
    <property type="match status" value="1"/>
</dbReference>
<dbReference type="PRINTS" id="PR00502">
    <property type="entry name" value="NUDIXFAMILY"/>
</dbReference>
<evidence type="ECO:0000256" key="2">
    <source>
        <dbReference type="ARBA" id="ARBA00005582"/>
    </source>
</evidence>
<dbReference type="OrthoDB" id="177518at2"/>
<evidence type="ECO:0000313" key="7">
    <source>
        <dbReference type="Proteomes" id="UP000256269"/>
    </source>
</evidence>
<dbReference type="GO" id="GO:0016462">
    <property type="term" value="F:pyrophosphatase activity"/>
    <property type="evidence" value="ECO:0007669"/>
    <property type="project" value="UniProtKB-ARBA"/>
</dbReference>
<dbReference type="PROSITE" id="PS00893">
    <property type="entry name" value="NUDIX_BOX"/>
    <property type="match status" value="1"/>
</dbReference>
<dbReference type="AlphaFoldDB" id="A0A3E0GU73"/>
<dbReference type="RefSeq" id="WP_116182071.1">
    <property type="nucleotide sequence ID" value="NZ_CP144375.1"/>
</dbReference>
<dbReference type="PANTHER" id="PTHR11839:SF18">
    <property type="entry name" value="NUDIX HYDROLASE DOMAIN-CONTAINING PROTEIN"/>
    <property type="match status" value="1"/>
</dbReference>
<comment type="cofactor">
    <cofactor evidence="1">
        <name>Mg(2+)</name>
        <dbReference type="ChEBI" id="CHEBI:18420"/>
    </cofactor>
</comment>
<dbReference type="PANTHER" id="PTHR11839">
    <property type="entry name" value="UDP/ADP-SUGAR PYROPHOSPHATASE"/>
    <property type="match status" value="1"/>
</dbReference>
<dbReference type="Gene3D" id="3.90.79.10">
    <property type="entry name" value="Nucleoside Triphosphate Pyrophosphohydrolase"/>
    <property type="match status" value="1"/>
</dbReference>
<dbReference type="Proteomes" id="UP000256269">
    <property type="component" value="Unassembled WGS sequence"/>
</dbReference>
<comment type="similarity">
    <text evidence="2 4">Belongs to the Nudix hydrolase family.</text>
</comment>
<proteinExistence type="inferred from homology"/>
<dbReference type="InterPro" id="IPR020476">
    <property type="entry name" value="Nudix_hydrolase"/>
</dbReference>
<dbReference type="GO" id="GO:0006753">
    <property type="term" value="P:nucleoside phosphate metabolic process"/>
    <property type="evidence" value="ECO:0007669"/>
    <property type="project" value="TreeGrafter"/>
</dbReference>
<evidence type="ECO:0000313" key="6">
    <source>
        <dbReference type="EMBL" id="REH25981.1"/>
    </source>
</evidence>